<evidence type="ECO:0000256" key="4">
    <source>
        <dbReference type="ARBA" id="ARBA00023135"/>
    </source>
</evidence>
<keyword evidence="3" id="KW-0963">Cytoplasm</keyword>
<evidence type="ECO:0000313" key="9">
    <source>
        <dbReference type="EMBL" id="CBY13744.1"/>
    </source>
</evidence>
<organism evidence="9 10">
    <name type="scientific">Oikopleura dioica</name>
    <name type="common">Tunicate</name>
    <dbReference type="NCBI Taxonomy" id="34765"/>
    <lineage>
        <taxon>Eukaryota</taxon>
        <taxon>Metazoa</taxon>
        <taxon>Chordata</taxon>
        <taxon>Tunicata</taxon>
        <taxon>Appendicularia</taxon>
        <taxon>Copelata</taxon>
        <taxon>Oikopleuridae</taxon>
        <taxon>Oikopleura</taxon>
    </lineage>
</organism>
<gene>
    <name evidence="9" type="ORF">GSOID_T00006672001</name>
</gene>
<dbReference type="Proteomes" id="UP000001307">
    <property type="component" value="Unassembled WGS sequence"/>
</dbReference>
<dbReference type="GO" id="GO:0005786">
    <property type="term" value="C:signal recognition particle, endoplasmic reticulum targeting"/>
    <property type="evidence" value="ECO:0007669"/>
    <property type="project" value="UniProtKB-KW"/>
</dbReference>
<evidence type="ECO:0000313" key="10">
    <source>
        <dbReference type="Proteomes" id="UP000001307"/>
    </source>
</evidence>
<dbReference type="GO" id="GO:0008312">
    <property type="term" value="F:7S RNA binding"/>
    <property type="evidence" value="ECO:0007669"/>
    <property type="project" value="InterPro"/>
</dbReference>
<dbReference type="InterPro" id="IPR036521">
    <property type="entry name" value="SRP19-like_sf"/>
</dbReference>
<dbReference type="GO" id="GO:0006617">
    <property type="term" value="P:SRP-dependent cotranslational protein targeting to membrane, signal sequence recognition"/>
    <property type="evidence" value="ECO:0007669"/>
    <property type="project" value="TreeGrafter"/>
</dbReference>
<dbReference type="EMBL" id="FN653216">
    <property type="protein sequence ID" value="CBY13744.1"/>
    <property type="molecule type" value="Genomic_DNA"/>
</dbReference>
<evidence type="ECO:0000256" key="1">
    <source>
        <dbReference type="ARBA" id="ARBA00004496"/>
    </source>
</evidence>
<dbReference type="AlphaFoldDB" id="E4XVM6"/>
<feature type="region of interest" description="Disordered" evidence="8">
    <location>
        <begin position="163"/>
        <end position="190"/>
    </location>
</feature>
<accession>E4XVM6</accession>
<keyword evidence="5" id="KW-0687">Ribonucleoprotein</keyword>
<evidence type="ECO:0000256" key="6">
    <source>
        <dbReference type="ARBA" id="ARBA00033772"/>
    </source>
</evidence>
<dbReference type="Gene3D" id="3.30.56.30">
    <property type="entry name" value="Signal recognition particle, SRP19-like subunit"/>
    <property type="match status" value="1"/>
</dbReference>
<dbReference type="InterPro" id="IPR002778">
    <property type="entry name" value="Signal_recog_particle_SRP19"/>
</dbReference>
<feature type="compositionally biased region" description="Low complexity" evidence="8">
    <location>
        <begin position="20"/>
        <end position="33"/>
    </location>
</feature>
<comment type="subcellular location">
    <subcellularLocation>
        <location evidence="1">Cytoplasm</location>
    </subcellularLocation>
</comment>
<evidence type="ECO:0000256" key="8">
    <source>
        <dbReference type="SAM" id="MobiDB-lite"/>
    </source>
</evidence>
<comment type="function">
    <text evidence="7">Component of the signal recognition particle (SRP) complex, a ribonucleoprotein complex that mediates the cotranslational targeting of secretory and membrane proteins to the endoplasmic reticulum (ER). Binds directly to 7SL RNA. Mediates binding of SRP54 to the SRP complex.</text>
</comment>
<evidence type="ECO:0000256" key="7">
    <source>
        <dbReference type="ARBA" id="ARBA00045518"/>
    </source>
</evidence>
<dbReference type="SUPFAM" id="SSF69695">
    <property type="entry name" value="SRP19"/>
    <property type="match status" value="1"/>
</dbReference>
<dbReference type="InParanoid" id="E4XVM6"/>
<protein>
    <recommendedName>
        <fullName evidence="6">Signal recognition particle 19 kDa protein</fullName>
    </recommendedName>
</protein>
<keyword evidence="10" id="KW-1185">Reference proteome</keyword>
<dbReference type="PANTHER" id="PTHR17453:SF0">
    <property type="entry name" value="SIGNAL RECOGNITION PARTICLE 19 KDA PROTEIN"/>
    <property type="match status" value="1"/>
</dbReference>
<proteinExistence type="inferred from homology"/>
<feature type="compositionally biased region" description="Low complexity" evidence="8">
    <location>
        <begin position="171"/>
        <end position="181"/>
    </location>
</feature>
<evidence type="ECO:0000256" key="3">
    <source>
        <dbReference type="ARBA" id="ARBA00022490"/>
    </source>
</evidence>
<reference evidence="9 10" key="1">
    <citation type="journal article" date="2010" name="Science">
        <title>Plasticity of animal genome architecture unmasked by rapid evolution of a pelagic tunicate.</title>
        <authorList>
            <person name="Denoeud F."/>
            <person name="Henriet S."/>
            <person name="Mungpakdee S."/>
            <person name="Aury J.M."/>
            <person name="Da Silva C."/>
            <person name="Brinkmann H."/>
            <person name="Mikhaleva J."/>
            <person name="Olsen L.C."/>
            <person name="Jubin C."/>
            <person name="Canestro C."/>
            <person name="Bouquet J.M."/>
            <person name="Danks G."/>
            <person name="Poulain J."/>
            <person name="Campsteijn C."/>
            <person name="Adamski M."/>
            <person name="Cross I."/>
            <person name="Yadetie F."/>
            <person name="Muffato M."/>
            <person name="Louis A."/>
            <person name="Butcher S."/>
            <person name="Tsagkogeorga G."/>
            <person name="Konrad A."/>
            <person name="Singh S."/>
            <person name="Jensen M.F."/>
            <person name="Cong E.H."/>
            <person name="Eikeseth-Otteraa H."/>
            <person name="Noel B."/>
            <person name="Anthouard V."/>
            <person name="Porcel B.M."/>
            <person name="Kachouri-Lafond R."/>
            <person name="Nishino A."/>
            <person name="Ugolini M."/>
            <person name="Chourrout P."/>
            <person name="Nishida H."/>
            <person name="Aasland R."/>
            <person name="Huzurbazar S."/>
            <person name="Westhof E."/>
            <person name="Delsuc F."/>
            <person name="Lehrach H."/>
            <person name="Reinhardt R."/>
            <person name="Weissenbach J."/>
            <person name="Roy S.W."/>
            <person name="Artiguenave F."/>
            <person name="Postlethwait J.H."/>
            <person name="Manak J.R."/>
            <person name="Thompson E.M."/>
            <person name="Jaillon O."/>
            <person name="Du Pasquier L."/>
            <person name="Boudinot P."/>
            <person name="Liberles D.A."/>
            <person name="Volff J.N."/>
            <person name="Philippe H."/>
            <person name="Lenhard B."/>
            <person name="Roest Crollius H."/>
            <person name="Wincker P."/>
            <person name="Chourrout D."/>
        </authorList>
    </citation>
    <scope>NUCLEOTIDE SEQUENCE [LARGE SCALE GENOMIC DNA]</scope>
</reference>
<keyword evidence="4" id="KW-0733">Signal recognition particle</keyword>
<evidence type="ECO:0000256" key="2">
    <source>
        <dbReference type="ARBA" id="ARBA00008910"/>
    </source>
</evidence>
<dbReference type="OrthoDB" id="2190947at2759"/>
<dbReference type="Pfam" id="PF01922">
    <property type="entry name" value="SRP19"/>
    <property type="match status" value="1"/>
</dbReference>
<dbReference type="PANTHER" id="PTHR17453">
    <property type="entry name" value="SIGNAL RECOGNITION PARTICLE 19 KD PROTEIN"/>
    <property type="match status" value="1"/>
</dbReference>
<evidence type="ECO:0000256" key="5">
    <source>
        <dbReference type="ARBA" id="ARBA00023274"/>
    </source>
</evidence>
<comment type="similarity">
    <text evidence="2">Belongs to the SRP19 family.</text>
</comment>
<sequence>MSDCSDPEDEIIETITTSRAAQQSQAAHGHCQARQMRPKVPEGSKNWPAIYPIYLNKFRTREQGRRIGKENAVENPTFYEIKEILEHEGFKVFVENKVHPREPDRFFPLGPPPMGNPHRGRVKFQYKKEDGTLCNPKFENKLKLYTHVAQMIPKLKSRVEAMKMRENATKQQQQAVQQPSGKSKKKKGRK</sequence>
<name>E4XVM6_OIKDI</name>
<feature type="region of interest" description="Disordered" evidence="8">
    <location>
        <begin position="19"/>
        <end position="42"/>
    </location>
</feature>